<evidence type="ECO:0000313" key="3">
    <source>
        <dbReference type="EMBL" id="THJ34224.1"/>
    </source>
</evidence>
<dbReference type="SUPFAM" id="SSF53800">
    <property type="entry name" value="Chelatase"/>
    <property type="match status" value="1"/>
</dbReference>
<dbReference type="InterPro" id="IPR002762">
    <property type="entry name" value="CbiX-like"/>
</dbReference>
<dbReference type="GO" id="GO:0016829">
    <property type="term" value="F:lyase activity"/>
    <property type="evidence" value="ECO:0007669"/>
    <property type="project" value="UniProtKB-KW"/>
</dbReference>
<keyword evidence="2" id="KW-0456">Lyase</keyword>
<organism evidence="3 4">
    <name type="scientific">Lampropedia aestuarii</name>
    <dbReference type="NCBI Taxonomy" id="2562762"/>
    <lineage>
        <taxon>Bacteria</taxon>
        <taxon>Pseudomonadati</taxon>
        <taxon>Pseudomonadota</taxon>
        <taxon>Betaproteobacteria</taxon>
        <taxon>Burkholderiales</taxon>
        <taxon>Comamonadaceae</taxon>
        <taxon>Lampropedia</taxon>
    </lineage>
</organism>
<dbReference type="CDD" id="cd03416">
    <property type="entry name" value="CbiX_SirB_N"/>
    <property type="match status" value="1"/>
</dbReference>
<accession>A0A4S5BNI0</accession>
<reference evidence="3 4" key="1">
    <citation type="submission" date="2019-04" db="EMBL/GenBank/DDBJ databases">
        <title>Lampropedia sp YIM MLB12 draf genome.</title>
        <authorList>
            <person name="Wang Y.-X."/>
        </authorList>
    </citation>
    <scope>NUCLEOTIDE SEQUENCE [LARGE SCALE GENOMIC DNA]</scope>
    <source>
        <strain evidence="3 4">YIM MLB12</strain>
    </source>
</reference>
<keyword evidence="4" id="KW-1185">Reference proteome</keyword>
<keyword evidence="1" id="KW-0479">Metal-binding</keyword>
<comment type="caution">
    <text evidence="3">The sequence shown here is derived from an EMBL/GenBank/DDBJ whole genome shotgun (WGS) entry which is preliminary data.</text>
</comment>
<dbReference type="InterPro" id="IPR050963">
    <property type="entry name" value="Sirohydro_Cobaltochel/CbiX"/>
</dbReference>
<evidence type="ECO:0000256" key="2">
    <source>
        <dbReference type="ARBA" id="ARBA00023239"/>
    </source>
</evidence>
<dbReference type="EMBL" id="SSWX01000007">
    <property type="protein sequence ID" value="THJ34224.1"/>
    <property type="molecule type" value="Genomic_DNA"/>
</dbReference>
<dbReference type="PANTHER" id="PTHR33542:SF3">
    <property type="entry name" value="SIROHYDROCHLORIN FERROCHELATASE, CHLOROPLASTIC"/>
    <property type="match status" value="1"/>
</dbReference>
<dbReference type="Gene3D" id="3.40.50.1400">
    <property type="match status" value="1"/>
</dbReference>
<name>A0A4S5BNI0_9BURK</name>
<evidence type="ECO:0000313" key="4">
    <source>
        <dbReference type="Proteomes" id="UP000306236"/>
    </source>
</evidence>
<proteinExistence type="predicted"/>
<dbReference type="GO" id="GO:0046872">
    <property type="term" value="F:metal ion binding"/>
    <property type="evidence" value="ECO:0007669"/>
    <property type="project" value="UniProtKB-KW"/>
</dbReference>
<evidence type="ECO:0000256" key="1">
    <source>
        <dbReference type="ARBA" id="ARBA00022723"/>
    </source>
</evidence>
<dbReference type="Proteomes" id="UP000306236">
    <property type="component" value="Unassembled WGS sequence"/>
</dbReference>
<dbReference type="Pfam" id="PF01903">
    <property type="entry name" value="CbiX"/>
    <property type="match status" value="1"/>
</dbReference>
<dbReference type="PANTHER" id="PTHR33542">
    <property type="entry name" value="SIROHYDROCHLORIN FERROCHELATASE, CHLOROPLASTIC"/>
    <property type="match status" value="1"/>
</dbReference>
<dbReference type="AlphaFoldDB" id="A0A4S5BNI0"/>
<dbReference type="RefSeq" id="WP_136405899.1">
    <property type="nucleotide sequence ID" value="NZ_JARXRQ010000002.1"/>
</dbReference>
<protein>
    <submittedName>
        <fullName evidence="3">Cobalamin biosynthesis protein CbiX</fullName>
    </submittedName>
</protein>
<gene>
    <name evidence="3" type="ORF">E8K88_06770</name>
</gene>
<dbReference type="OrthoDB" id="9797895at2"/>
<sequence length="137" mass="15456">MTYAFANSALILLGHGSRDPQWREPMERMQHTIQQQKPHIPVRCAYLELCEPDVFAATQALMREFPSLQSIVIYPVFIGMGSHARQDLPQLHQQLAQQYPQLQWTLAPALGTDTRLAQLVAEIAQPWLDDTPAPPAS</sequence>